<dbReference type="EMBL" id="CAJNOT010000372">
    <property type="protein sequence ID" value="CAF0958609.1"/>
    <property type="molecule type" value="Genomic_DNA"/>
</dbReference>
<protein>
    <recommendedName>
        <fullName evidence="6">Flavin-containing monooxygenase</fullName>
    </recommendedName>
</protein>
<reference evidence="4" key="1">
    <citation type="submission" date="2021-02" db="EMBL/GenBank/DDBJ databases">
        <authorList>
            <person name="Nowell W R."/>
        </authorList>
    </citation>
    <scope>NUCLEOTIDE SEQUENCE</scope>
</reference>
<dbReference type="InterPro" id="IPR051209">
    <property type="entry name" value="FAD-bind_Monooxygenase_sf"/>
</dbReference>
<accession>A0A819HCH3</accession>
<proteinExistence type="inferred from homology"/>
<evidence type="ECO:0000256" key="1">
    <source>
        <dbReference type="ARBA" id="ARBA00010139"/>
    </source>
</evidence>
<evidence type="ECO:0000313" key="4">
    <source>
        <dbReference type="EMBL" id="CAF3898611.1"/>
    </source>
</evidence>
<keyword evidence="2" id="KW-0812">Transmembrane</keyword>
<dbReference type="AlphaFoldDB" id="A0A819HCH3"/>
<keyword evidence="2" id="KW-1133">Transmembrane helix</keyword>
<gene>
    <name evidence="4" type="ORF">JBS370_LOCUS20753</name>
    <name evidence="3" type="ORF">ZHD862_LOCUS10397</name>
</gene>
<comment type="similarity">
    <text evidence="1">Belongs to the FAD-binding monooxygenase family.</text>
</comment>
<dbReference type="Pfam" id="PF13738">
    <property type="entry name" value="Pyr_redox_3"/>
    <property type="match status" value="1"/>
</dbReference>
<dbReference type="PANTHER" id="PTHR42877:SF4">
    <property type="entry name" value="FAD_NAD(P)-BINDING DOMAIN-CONTAINING PROTEIN-RELATED"/>
    <property type="match status" value="1"/>
</dbReference>
<name>A0A819HCH3_9BILA</name>
<evidence type="ECO:0000313" key="3">
    <source>
        <dbReference type="EMBL" id="CAF0958609.1"/>
    </source>
</evidence>
<evidence type="ECO:0008006" key="6">
    <source>
        <dbReference type="Google" id="ProtNLM"/>
    </source>
</evidence>
<organism evidence="4 5">
    <name type="scientific">Rotaria sordida</name>
    <dbReference type="NCBI Taxonomy" id="392033"/>
    <lineage>
        <taxon>Eukaryota</taxon>
        <taxon>Metazoa</taxon>
        <taxon>Spiralia</taxon>
        <taxon>Gnathifera</taxon>
        <taxon>Rotifera</taxon>
        <taxon>Eurotatoria</taxon>
        <taxon>Bdelloidea</taxon>
        <taxon>Philodinida</taxon>
        <taxon>Philodinidae</taxon>
        <taxon>Rotaria</taxon>
    </lineage>
</organism>
<dbReference type="SUPFAM" id="SSF51905">
    <property type="entry name" value="FAD/NAD(P)-binding domain"/>
    <property type="match status" value="1"/>
</dbReference>
<evidence type="ECO:0000313" key="5">
    <source>
        <dbReference type="Proteomes" id="UP000663836"/>
    </source>
</evidence>
<dbReference type="Gene3D" id="3.50.50.60">
    <property type="entry name" value="FAD/NAD(P)-binding domain"/>
    <property type="match status" value="2"/>
</dbReference>
<feature type="transmembrane region" description="Helical" evidence="2">
    <location>
        <begin position="20"/>
        <end position="41"/>
    </location>
</feature>
<sequence>MSSTDLMPKWQLRTLIAISYLTWTISIIFGLIGHLFYWLIFNSFGRTYDKKRSKLEWTSDNEDEHYAIIIGAGFSGLGMSIKLKELGMDKFVVLERHSHVGGTWYANRYPGCQVDIPSNLYSYSFEMNSQWNYDYSGQPELADYLEKCTDKYGIRSCIQFNTTVTRCDWLDERQLWRVTTVHKDSGDEKYYYGRHLIGAYGLLSNASYPTDIEGIKTFEGEMCHTAEWNDKINFKEKRVAVVGTGSSAIQCIPQLHKNFGVSHLYVFQRTPPWVATLKNRAVTPFEKNIFTAVPLIQKFLRACIYWRLESTVFSFVYRWPIRFVAQNLVRYIFLRQVKDPELRQKLTPTSDFGCKRILLSNDWYSTLQQPNVTLVTNRIRQVKPHSIVTYDGDEYPVDIIVWSTGFKVHSLNVPMFGIQGQSLEKQWSQTVQAYRGATVPNFPNMFLLLGPNTGLGHNSVVVMIEAQLKYIMEALVYMQENDIRALAVKQNVSDRFNEEIQSKLKSTVWQVGGCHSWYQDPKGNNTTIWPGFTWTYDLLLRKFDYQNYYVVSTT</sequence>
<comment type="caution">
    <text evidence="4">The sequence shown here is derived from an EMBL/GenBank/DDBJ whole genome shotgun (WGS) entry which is preliminary data.</text>
</comment>
<dbReference type="Proteomes" id="UP000663836">
    <property type="component" value="Unassembled WGS sequence"/>
</dbReference>
<dbReference type="PANTHER" id="PTHR42877">
    <property type="entry name" value="L-ORNITHINE N(5)-MONOOXYGENASE-RELATED"/>
    <property type="match status" value="1"/>
</dbReference>
<dbReference type="InterPro" id="IPR036188">
    <property type="entry name" value="FAD/NAD-bd_sf"/>
</dbReference>
<dbReference type="Proteomes" id="UP000663864">
    <property type="component" value="Unassembled WGS sequence"/>
</dbReference>
<keyword evidence="2" id="KW-0472">Membrane</keyword>
<dbReference type="EMBL" id="CAJOBD010002660">
    <property type="protein sequence ID" value="CAF3898611.1"/>
    <property type="molecule type" value="Genomic_DNA"/>
</dbReference>
<evidence type="ECO:0000256" key="2">
    <source>
        <dbReference type="SAM" id="Phobius"/>
    </source>
</evidence>